<feature type="region of interest" description="Disordered" evidence="1">
    <location>
        <begin position="1"/>
        <end position="114"/>
    </location>
</feature>
<dbReference type="Proteomes" id="UP000264800">
    <property type="component" value="Unplaced"/>
</dbReference>
<feature type="compositionally biased region" description="Basic and acidic residues" evidence="1">
    <location>
        <begin position="1"/>
        <end position="10"/>
    </location>
</feature>
<evidence type="ECO:0000256" key="1">
    <source>
        <dbReference type="SAM" id="MobiDB-lite"/>
    </source>
</evidence>
<sequence length="114" mass="12289">MCVRGVDIRTNKLINSPRSPHPTSPEPSSQTSPEPSSQTSQEPSSQTSPEPSSQTSPEPSSQTRTETDRDGDSQGRRQSGTETDRGQSKTQRPPAACREANNQLNSLICVVPTL</sequence>
<keyword evidence="3" id="KW-1185">Reference proteome</keyword>
<dbReference type="AlphaFoldDB" id="A0A3Q3FC06"/>
<reference evidence="2" key="1">
    <citation type="submission" date="2025-08" db="UniProtKB">
        <authorList>
            <consortium name="Ensembl"/>
        </authorList>
    </citation>
    <scope>IDENTIFICATION</scope>
</reference>
<feature type="compositionally biased region" description="Low complexity" evidence="1">
    <location>
        <begin position="26"/>
        <end position="64"/>
    </location>
</feature>
<reference evidence="2" key="2">
    <citation type="submission" date="2025-09" db="UniProtKB">
        <authorList>
            <consortium name="Ensembl"/>
        </authorList>
    </citation>
    <scope>IDENTIFICATION</scope>
</reference>
<organism evidence="2 3">
    <name type="scientific">Kryptolebias marmoratus</name>
    <name type="common">Mangrove killifish</name>
    <name type="synonym">Rivulus marmoratus</name>
    <dbReference type="NCBI Taxonomy" id="37003"/>
    <lineage>
        <taxon>Eukaryota</taxon>
        <taxon>Metazoa</taxon>
        <taxon>Chordata</taxon>
        <taxon>Craniata</taxon>
        <taxon>Vertebrata</taxon>
        <taxon>Euteleostomi</taxon>
        <taxon>Actinopterygii</taxon>
        <taxon>Neopterygii</taxon>
        <taxon>Teleostei</taxon>
        <taxon>Neoteleostei</taxon>
        <taxon>Acanthomorphata</taxon>
        <taxon>Ovalentaria</taxon>
        <taxon>Atherinomorphae</taxon>
        <taxon>Cyprinodontiformes</taxon>
        <taxon>Rivulidae</taxon>
        <taxon>Kryptolebias</taxon>
    </lineage>
</organism>
<proteinExistence type="predicted"/>
<protein>
    <submittedName>
        <fullName evidence="2">Uncharacterized protein</fullName>
    </submittedName>
</protein>
<dbReference type="Ensembl" id="ENSKMAT00000010993.1">
    <property type="protein sequence ID" value="ENSKMAP00000010827.1"/>
    <property type="gene ID" value="ENSKMAG00000008130.1"/>
</dbReference>
<evidence type="ECO:0000313" key="2">
    <source>
        <dbReference type="Ensembl" id="ENSKMAP00000010827.1"/>
    </source>
</evidence>
<feature type="compositionally biased region" description="Basic and acidic residues" evidence="1">
    <location>
        <begin position="65"/>
        <end position="75"/>
    </location>
</feature>
<name>A0A3Q3FC06_KRYMA</name>
<evidence type="ECO:0000313" key="3">
    <source>
        <dbReference type="Proteomes" id="UP000264800"/>
    </source>
</evidence>
<accession>A0A3Q3FC06</accession>